<keyword evidence="2" id="KW-0812">Transmembrane</keyword>
<feature type="coiled-coil region" evidence="1">
    <location>
        <begin position="283"/>
        <end position="310"/>
    </location>
</feature>
<evidence type="ECO:0000313" key="5">
    <source>
        <dbReference type="Proteomes" id="UP000278035"/>
    </source>
</evidence>
<keyword evidence="1" id="KW-0175">Coiled coil</keyword>
<reference evidence="5" key="1">
    <citation type="submission" date="2018-11" db="EMBL/GenBank/DDBJ databases">
        <title>Shewanella sp. M2.</title>
        <authorList>
            <person name="Hwang Y.J."/>
            <person name="Hwang C.Y."/>
        </authorList>
    </citation>
    <scope>NUCLEOTIDE SEQUENCE [LARGE SCALE GENOMIC DNA]</scope>
    <source>
        <strain evidence="5">LMG 19866</strain>
    </source>
</reference>
<dbReference type="InterPro" id="IPR018306">
    <property type="entry name" value="Phage_T5_Orf172_DNA-bd"/>
</dbReference>
<evidence type="ECO:0000256" key="2">
    <source>
        <dbReference type="SAM" id="Phobius"/>
    </source>
</evidence>
<keyword evidence="2" id="KW-1133">Transmembrane helix</keyword>
<feature type="domain" description="Bacteriophage T5 Orf172 DNA-binding" evidence="3">
    <location>
        <begin position="327"/>
        <end position="410"/>
    </location>
</feature>
<evidence type="ECO:0000313" key="4">
    <source>
        <dbReference type="EMBL" id="AZG73931.1"/>
    </source>
</evidence>
<accession>A0A3G8LWE1</accession>
<evidence type="ECO:0000256" key="1">
    <source>
        <dbReference type="SAM" id="Coils"/>
    </source>
</evidence>
<proteinExistence type="predicted"/>
<dbReference type="EMBL" id="CP034015">
    <property type="protein sequence ID" value="AZG73931.1"/>
    <property type="molecule type" value="Genomic_DNA"/>
</dbReference>
<dbReference type="AlphaFoldDB" id="A0A3G8LWE1"/>
<gene>
    <name evidence="4" type="ORF">EGC82_14885</name>
</gene>
<organism evidence="4 5">
    <name type="scientific">Shewanella livingstonensis</name>
    <dbReference type="NCBI Taxonomy" id="150120"/>
    <lineage>
        <taxon>Bacteria</taxon>
        <taxon>Pseudomonadati</taxon>
        <taxon>Pseudomonadota</taxon>
        <taxon>Gammaproteobacteria</taxon>
        <taxon>Alteromonadales</taxon>
        <taxon>Shewanellaceae</taxon>
        <taxon>Shewanella</taxon>
    </lineage>
</organism>
<dbReference type="OrthoDB" id="9811665at2"/>
<name>A0A3G8LWE1_9GAMM</name>
<feature type="transmembrane region" description="Helical" evidence="2">
    <location>
        <begin position="14"/>
        <end position="31"/>
    </location>
</feature>
<evidence type="ECO:0000259" key="3">
    <source>
        <dbReference type="SMART" id="SM00974"/>
    </source>
</evidence>
<dbReference type="KEGG" id="slj:EGC82_14885"/>
<dbReference type="PROSITE" id="PS51257">
    <property type="entry name" value="PROKAR_LIPOPROTEIN"/>
    <property type="match status" value="1"/>
</dbReference>
<dbReference type="Proteomes" id="UP000278035">
    <property type="component" value="Chromosome"/>
</dbReference>
<keyword evidence="5" id="KW-1185">Reference proteome</keyword>
<protein>
    <submittedName>
        <fullName evidence="4">DUF4041 domain-containing protein</fullName>
    </submittedName>
</protein>
<dbReference type="Pfam" id="PF13455">
    <property type="entry name" value="MUG113"/>
    <property type="match status" value="1"/>
</dbReference>
<dbReference type="SMART" id="SM00974">
    <property type="entry name" value="T5orf172"/>
    <property type="match status" value="1"/>
</dbReference>
<keyword evidence="2" id="KW-0472">Membrane</keyword>
<dbReference type="InterPro" id="IPR025280">
    <property type="entry name" value="SNIPE"/>
</dbReference>
<sequence length="453" mass="52480">MEKLMFKDVEIDQITLLVLAVLSCVTFFMVYSTSRKRKELTIEIERKEKALKSKPIDQLILDLQKSYQNIEHKLSTGMPVYNELNKKLAHINGQLKFIDVGLFPPTFNFDDSESLKKHIEDCLEVQFESIKNSTATTAYSNWEWFGSKSEGAKMVSSYRNLLLKAFNAEFDFIRKQMRYSSYDIALKKLYKLEEQLSKLGETARVAISSDYLKLKVNELSVWHRELQHKENLKQQKKEQQALIRAQGNQSGDQAEEIGDELYYRKSDLIKAQKLASQLHGANAAEIELKIFHIKSEINQLERKFERATSQAQLTRVGYIYVISNIGSFGEGVVKIGMTRRLEPMDRVNELGDASVPFKFDVHTLTFVGDAPEIERKLHQKFNDRRVNADNYRKEFFRVSLQQVTEAMEELGIECDWYFDAEAKEYRESLLMRKALKHDASQAQTSSYQLPASI</sequence>
<dbReference type="Pfam" id="PF13250">
    <property type="entry name" value="SNIPE"/>
    <property type="match status" value="1"/>
</dbReference>